<dbReference type="PANTHER" id="PTHR11707:SF28">
    <property type="entry name" value="60 KDA LYSOPHOSPHOLIPASE"/>
    <property type="match status" value="1"/>
</dbReference>
<dbReference type="Gene3D" id="3.40.50.40">
    <property type="match status" value="1"/>
</dbReference>
<keyword evidence="2" id="KW-0378">Hydrolase</keyword>
<dbReference type="SFLD" id="SFLDS00057">
    <property type="entry name" value="Glutaminase/Asparaginase"/>
    <property type="match status" value="1"/>
</dbReference>
<proteinExistence type="inferred from homology"/>
<dbReference type="InterPro" id="IPR020827">
    <property type="entry name" value="Asparaginase/glutaminase_AS1"/>
</dbReference>
<evidence type="ECO:0000256" key="2">
    <source>
        <dbReference type="ARBA" id="ARBA00022801"/>
    </source>
</evidence>
<dbReference type="InterPro" id="IPR040919">
    <property type="entry name" value="Asparaginase_C"/>
</dbReference>
<feature type="domain" description="Asparaginase/glutaminase C-terminal" evidence="6">
    <location>
        <begin position="209"/>
        <end position="323"/>
    </location>
</feature>
<dbReference type="EMBL" id="CP135444">
    <property type="protein sequence ID" value="WRY35213.1"/>
    <property type="molecule type" value="Genomic_DNA"/>
</dbReference>
<dbReference type="SUPFAM" id="SSF53774">
    <property type="entry name" value="Glutaminase/Asparaginase"/>
    <property type="match status" value="1"/>
</dbReference>
<dbReference type="PROSITE" id="PS00144">
    <property type="entry name" value="ASN_GLN_ASE_1"/>
    <property type="match status" value="1"/>
</dbReference>
<accession>A0ABZ1E4E1</accession>
<dbReference type="Gene3D" id="3.40.50.1170">
    <property type="entry name" value="L-asparaginase, N-terminal domain"/>
    <property type="match status" value="1"/>
</dbReference>
<keyword evidence="8" id="KW-1185">Reference proteome</keyword>
<feature type="domain" description="L-asparaginase N-terminal" evidence="5">
    <location>
        <begin position="3"/>
        <end position="192"/>
    </location>
</feature>
<dbReference type="RefSeq" id="WP_330646965.1">
    <property type="nucleotide sequence ID" value="NZ_CP135444.1"/>
</dbReference>
<dbReference type="Pfam" id="PF00710">
    <property type="entry name" value="Asparaginase"/>
    <property type="match status" value="1"/>
</dbReference>
<evidence type="ECO:0000256" key="1">
    <source>
        <dbReference type="ARBA" id="ARBA00010518"/>
    </source>
</evidence>
<dbReference type="SMART" id="SM00870">
    <property type="entry name" value="Asparaginase"/>
    <property type="match status" value="1"/>
</dbReference>
<evidence type="ECO:0000313" key="7">
    <source>
        <dbReference type="EMBL" id="WRY35213.1"/>
    </source>
</evidence>
<sequence length="327" mass="33770">MARIHLIATGGTIASRAETQGGPVTAGLSAQSLLSGLHDPLDGIEVSAESFQAKGSYALDLATVFALCQRIETVLSAPEIDGVVVTHGTDTMEESAYLAYLLVGSDKPVVFTGAQRHAGVADTDGPRNIAEAIRAAACPAMTGMGAAIVFEGEIHSARHVTKFHASRVDTFRSPGFGKIGDVDEGQVYVARANATPRRIYRPERLDPAVELVLLGLGSRPSYLSWAVETGATGVVLAAFGRGNAPEGFAQAAAQARAQGCPVVVATRCPEGRTLPVYGNDSGGRSLEDAGVIFAGALPPVKARLLLAVLLGQGADLVRIAAAFAQEG</sequence>
<feature type="active site" evidence="4">
    <location>
        <position position="89"/>
    </location>
</feature>
<reference evidence="7 8" key="1">
    <citation type="submission" date="2023-09" db="EMBL/GenBank/DDBJ databases">
        <title>Thioclava shenzhenensis sp. nov., a multidrug resistant bacteria-antagonizing species isolated from coastal seawater.</title>
        <authorList>
            <person name="Long M."/>
        </authorList>
    </citation>
    <scope>NUCLEOTIDE SEQUENCE [LARGE SCALE GENOMIC DNA]</scope>
    <source>
        <strain evidence="7 8">FTW29</strain>
        <plasmid evidence="7 8">unnamed1</plasmid>
    </source>
</reference>
<dbReference type="InterPro" id="IPR027475">
    <property type="entry name" value="Asparaginase/glutaminase_AS2"/>
</dbReference>
<dbReference type="InterPro" id="IPR004550">
    <property type="entry name" value="AsnASE_II"/>
</dbReference>
<geneLocation type="plasmid" evidence="7 8">
    <name>unnamed1</name>
</geneLocation>
<evidence type="ECO:0000259" key="6">
    <source>
        <dbReference type="Pfam" id="PF17763"/>
    </source>
</evidence>
<evidence type="ECO:0000259" key="5">
    <source>
        <dbReference type="Pfam" id="PF00710"/>
    </source>
</evidence>
<dbReference type="PROSITE" id="PS51732">
    <property type="entry name" value="ASN_GLN_ASE_3"/>
    <property type="match status" value="1"/>
</dbReference>
<organism evidence="7 8">
    <name type="scientific">Thioclava litoralis</name>
    <dbReference type="NCBI Taxonomy" id="3076557"/>
    <lineage>
        <taxon>Bacteria</taxon>
        <taxon>Pseudomonadati</taxon>
        <taxon>Pseudomonadota</taxon>
        <taxon>Alphaproteobacteria</taxon>
        <taxon>Rhodobacterales</taxon>
        <taxon>Paracoccaceae</taxon>
        <taxon>Thioclava</taxon>
    </lineage>
</organism>
<dbReference type="Pfam" id="PF17763">
    <property type="entry name" value="Asparaginase_C"/>
    <property type="match status" value="1"/>
</dbReference>
<dbReference type="InterPro" id="IPR036152">
    <property type="entry name" value="Asp/glu_Ase-like_sf"/>
</dbReference>
<dbReference type="PANTHER" id="PTHR11707">
    <property type="entry name" value="L-ASPARAGINASE"/>
    <property type="match status" value="1"/>
</dbReference>
<gene>
    <name evidence="7" type="ORF">RPE78_15345</name>
</gene>
<dbReference type="PIRSF" id="PIRSF500176">
    <property type="entry name" value="L_ASNase"/>
    <property type="match status" value="1"/>
</dbReference>
<protein>
    <submittedName>
        <fullName evidence="7">Asparaginase</fullName>
    </submittedName>
</protein>
<name>A0ABZ1E4E1_9RHOB</name>
<comment type="similarity">
    <text evidence="1">Belongs to the asparaginase 1 family.</text>
</comment>
<evidence type="ECO:0000256" key="3">
    <source>
        <dbReference type="PROSITE-ProRule" id="PRU10099"/>
    </source>
</evidence>
<dbReference type="InterPro" id="IPR027473">
    <property type="entry name" value="L-asparaginase_C"/>
</dbReference>
<dbReference type="InterPro" id="IPR037152">
    <property type="entry name" value="L-asparaginase_N_sf"/>
</dbReference>
<evidence type="ECO:0000313" key="8">
    <source>
        <dbReference type="Proteomes" id="UP001623290"/>
    </source>
</evidence>
<dbReference type="InterPro" id="IPR027474">
    <property type="entry name" value="L-asparaginase_N"/>
</dbReference>
<evidence type="ECO:0000256" key="4">
    <source>
        <dbReference type="PROSITE-ProRule" id="PRU10100"/>
    </source>
</evidence>
<dbReference type="PIRSF" id="PIRSF001220">
    <property type="entry name" value="L-ASNase_gatD"/>
    <property type="match status" value="1"/>
</dbReference>
<keyword evidence="7" id="KW-0614">Plasmid</keyword>
<dbReference type="PROSITE" id="PS00917">
    <property type="entry name" value="ASN_GLN_ASE_2"/>
    <property type="match status" value="1"/>
</dbReference>
<dbReference type="CDD" id="cd08964">
    <property type="entry name" value="L-asparaginase_II"/>
    <property type="match status" value="1"/>
</dbReference>
<feature type="active site" evidence="3">
    <location>
        <position position="12"/>
    </location>
</feature>
<dbReference type="Proteomes" id="UP001623290">
    <property type="component" value="Plasmid unnamed1"/>
</dbReference>
<dbReference type="InterPro" id="IPR006034">
    <property type="entry name" value="Asparaginase/glutaminase-like"/>
</dbReference>
<dbReference type="PRINTS" id="PR00139">
    <property type="entry name" value="ASNGLNASE"/>
</dbReference>